<reference evidence="2" key="1">
    <citation type="journal article" date="2019" name="Int. J. Syst. Evol. Microbiol.">
        <title>The Global Catalogue of Microorganisms (GCM) 10K type strain sequencing project: providing services to taxonomists for standard genome sequencing and annotation.</title>
        <authorList>
            <consortium name="The Broad Institute Genomics Platform"/>
            <consortium name="The Broad Institute Genome Sequencing Center for Infectious Disease"/>
            <person name="Wu L."/>
            <person name="Ma J."/>
        </authorList>
    </citation>
    <scope>NUCLEOTIDE SEQUENCE [LARGE SCALE GENOMIC DNA]</scope>
    <source>
        <strain evidence="2">CGMCC 1.12750</strain>
    </source>
</reference>
<name>A0ABW2UM53_9RHOB</name>
<accession>A0ABW2UM53</accession>
<proteinExistence type="predicted"/>
<keyword evidence="2" id="KW-1185">Reference proteome</keyword>
<evidence type="ECO:0000313" key="2">
    <source>
        <dbReference type="Proteomes" id="UP001596516"/>
    </source>
</evidence>
<dbReference type="InterPro" id="IPR027417">
    <property type="entry name" value="P-loop_NTPase"/>
</dbReference>
<dbReference type="SUPFAM" id="SSF52540">
    <property type="entry name" value="P-loop containing nucleoside triphosphate hydrolases"/>
    <property type="match status" value="1"/>
</dbReference>
<organism evidence="1 2">
    <name type="scientific">Plastorhodobacter daqingensis</name>
    <dbReference type="NCBI Taxonomy" id="1387281"/>
    <lineage>
        <taxon>Bacteria</taxon>
        <taxon>Pseudomonadati</taxon>
        <taxon>Pseudomonadota</taxon>
        <taxon>Alphaproteobacteria</taxon>
        <taxon>Rhodobacterales</taxon>
        <taxon>Paracoccaceae</taxon>
        <taxon>Plastorhodobacter</taxon>
    </lineage>
</organism>
<dbReference type="EMBL" id="JBHTFQ010000010">
    <property type="protein sequence ID" value="MFC7705829.1"/>
    <property type="molecule type" value="Genomic_DNA"/>
</dbReference>
<dbReference type="Gene3D" id="3.40.50.300">
    <property type="entry name" value="P-loop containing nucleotide triphosphate hydrolases"/>
    <property type="match status" value="1"/>
</dbReference>
<dbReference type="RefSeq" id="WP_377406122.1">
    <property type="nucleotide sequence ID" value="NZ_JBHTFQ010000010.1"/>
</dbReference>
<dbReference type="Proteomes" id="UP001596516">
    <property type="component" value="Unassembled WGS sequence"/>
</dbReference>
<comment type="caution">
    <text evidence="1">The sequence shown here is derived from an EMBL/GenBank/DDBJ whole genome shotgun (WGS) entry which is preliminary data.</text>
</comment>
<sequence length="156" mass="16517">MFWVQPDHVAEQLMPQAMPEGLAAQLHIVRAPSETELLRAAEEILREPAVAAMIAEPQKPLSLKAGRRLQLAAEAGGTLGILLTGSAGGSAAVETRWHCTPLAGLGPEDSTLHRWTLIKNKSGTSGEWDLRWDGSSPAFDMVSATGQRPGAAETSG</sequence>
<gene>
    <name evidence="1" type="ORF">ACFQXB_16735</name>
</gene>
<evidence type="ECO:0000313" key="1">
    <source>
        <dbReference type="EMBL" id="MFC7705829.1"/>
    </source>
</evidence>
<protein>
    <submittedName>
        <fullName evidence="1">ImuA family protein</fullName>
    </submittedName>
</protein>